<evidence type="ECO:0000313" key="1">
    <source>
        <dbReference type="EMBL" id="CAG8838491.1"/>
    </source>
</evidence>
<accession>A0ABN7WRF2</accession>
<protein>
    <submittedName>
        <fullName evidence="1">26703_t:CDS:1</fullName>
    </submittedName>
</protein>
<feature type="non-terminal residue" evidence="1">
    <location>
        <position position="1"/>
    </location>
</feature>
<reference evidence="1 2" key="1">
    <citation type="submission" date="2021-06" db="EMBL/GenBank/DDBJ databases">
        <authorList>
            <person name="Kallberg Y."/>
            <person name="Tangrot J."/>
            <person name="Rosling A."/>
        </authorList>
    </citation>
    <scope>NUCLEOTIDE SEQUENCE [LARGE SCALE GENOMIC DNA]</scope>
    <source>
        <strain evidence="1 2">120-4 pot B 10/14</strain>
    </source>
</reference>
<gene>
    <name evidence="1" type="ORF">GMARGA_LOCUS34006</name>
</gene>
<feature type="non-terminal residue" evidence="1">
    <location>
        <position position="50"/>
    </location>
</feature>
<evidence type="ECO:0000313" key="2">
    <source>
        <dbReference type="Proteomes" id="UP000789901"/>
    </source>
</evidence>
<organism evidence="1 2">
    <name type="scientific">Gigaspora margarita</name>
    <dbReference type="NCBI Taxonomy" id="4874"/>
    <lineage>
        <taxon>Eukaryota</taxon>
        <taxon>Fungi</taxon>
        <taxon>Fungi incertae sedis</taxon>
        <taxon>Mucoromycota</taxon>
        <taxon>Glomeromycotina</taxon>
        <taxon>Glomeromycetes</taxon>
        <taxon>Diversisporales</taxon>
        <taxon>Gigasporaceae</taxon>
        <taxon>Gigaspora</taxon>
    </lineage>
</organism>
<name>A0ABN7WRF2_GIGMA</name>
<proteinExistence type="predicted"/>
<keyword evidence="2" id="KW-1185">Reference proteome</keyword>
<comment type="caution">
    <text evidence="1">The sequence shown here is derived from an EMBL/GenBank/DDBJ whole genome shotgun (WGS) entry which is preliminary data.</text>
</comment>
<sequence length="50" mass="5930">EGRNEMQTQNNDKGSRCTQTVKGHIRETYELFKESANDNGTWQDEAYHRR</sequence>
<dbReference type="EMBL" id="CAJVQB010058206">
    <property type="protein sequence ID" value="CAG8838491.1"/>
    <property type="molecule type" value="Genomic_DNA"/>
</dbReference>
<dbReference type="Proteomes" id="UP000789901">
    <property type="component" value="Unassembled WGS sequence"/>
</dbReference>